<feature type="transmembrane region" description="Helical" evidence="5">
    <location>
        <begin position="286"/>
        <end position="308"/>
    </location>
</feature>
<dbReference type="GO" id="GO:0016020">
    <property type="term" value="C:membrane"/>
    <property type="evidence" value="ECO:0007669"/>
    <property type="project" value="UniProtKB-SubCell"/>
</dbReference>
<feature type="transmembrane region" description="Helical" evidence="5">
    <location>
        <begin position="201"/>
        <end position="220"/>
    </location>
</feature>
<dbReference type="GO" id="GO:0006897">
    <property type="term" value="P:endocytosis"/>
    <property type="evidence" value="ECO:0007669"/>
    <property type="project" value="EnsemblFungi"/>
</dbReference>
<feature type="transmembrane region" description="Helical" evidence="5">
    <location>
        <begin position="744"/>
        <end position="761"/>
    </location>
</feature>
<keyword evidence="3 5" id="KW-1133">Transmembrane helix</keyword>
<dbReference type="OrthoDB" id="1924968at2759"/>
<evidence type="ECO:0000256" key="1">
    <source>
        <dbReference type="ARBA" id="ARBA00004141"/>
    </source>
</evidence>
<keyword evidence="4 5" id="KW-0472">Membrane</keyword>
<feature type="transmembrane region" description="Helical" evidence="5">
    <location>
        <begin position="256"/>
        <end position="274"/>
    </location>
</feature>
<dbReference type="PRINTS" id="PR02047">
    <property type="entry name" value="BREFELDNASP4"/>
</dbReference>
<dbReference type="InterPro" id="IPR052430">
    <property type="entry name" value="IVT-Associated"/>
</dbReference>
<feature type="transmembrane region" description="Helical" evidence="5">
    <location>
        <begin position="796"/>
        <end position="813"/>
    </location>
</feature>
<dbReference type="Pfam" id="PF13515">
    <property type="entry name" value="FUSC_2"/>
    <property type="match status" value="1"/>
</dbReference>
<feature type="transmembrane region" description="Helical" evidence="5">
    <location>
        <begin position="833"/>
        <end position="852"/>
    </location>
</feature>
<reference evidence="7 8" key="1">
    <citation type="journal article" date="2007" name="Proc. Natl. Acad. Sci. U.S.A.">
        <title>Independent sorting-out of thousands of duplicated gene pairs in two yeast species descended from a whole-genome duplication.</title>
        <authorList>
            <person name="Scannell D.R."/>
            <person name="Frank A.C."/>
            <person name="Conant G.C."/>
            <person name="Byrne K.P."/>
            <person name="Woolfit M."/>
            <person name="Wolfe K.H."/>
        </authorList>
    </citation>
    <scope>NUCLEOTIDE SEQUENCE [LARGE SCALE GENOMIC DNA]</scope>
    <source>
        <strain evidence="8">ATCC 22028 / DSM 70294 / BCRC 21397 / CBS 2163 / NBRC 10782 / NRRL Y-8283 / UCD 57-17</strain>
    </source>
</reference>
<dbReference type="GeneID" id="5544363"/>
<comment type="subcellular location">
    <subcellularLocation>
        <location evidence="1">Membrane</location>
        <topology evidence="1">Multi-pass membrane protein</topology>
    </subcellularLocation>
</comment>
<name>A7TNG4_VANPO</name>
<dbReference type="PhylomeDB" id="A7TNG4"/>
<feature type="transmembrane region" description="Helical" evidence="5">
    <location>
        <begin position="767"/>
        <end position="789"/>
    </location>
</feature>
<dbReference type="RefSeq" id="XP_001644075.1">
    <property type="nucleotide sequence ID" value="XM_001644025.1"/>
</dbReference>
<dbReference type="PANTHER" id="PTHR47804">
    <property type="entry name" value="60S RIBOSOMAL PROTEIN L19"/>
    <property type="match status" value="1"/>
</dbReference>
<dbReference type="KEGG" id="vpo:Kpol_1014p37"/>
<evidence type="ECO:0000256" key="2">
    <source>
        <dbReference type="ARBA" id="ARBA00022692"/>
    </source>
</evidence>
<dbReference type="InterPro" id="IPR023244">
    <property type="entry name" value="Brefeldin_A-sensitivity_4"/>
</dbReference>
<dbReference type="PANTHER" id="PTHR47804:SF3">
    <property type="entry name" value="PROTEIN BRE4"/>
    <property type="match status" value="1"/>
</dbReference>
<evidence type="ECO:0000256" key="5">
    <source>
        <dbReference type="SAM" id="Phobius"/>
    </source>
</evidence>
<organism evidence="8">
    <name type="scientific">Vanderwaltozyma polyspora (strain ATCC 22028 / DSM 70294 / BCRC 21397 / CBS 2163 / NBRC 10782 / NRRL Y-8283 / UCD 57-17)</name>
    <name type="common">Kluyveromyces polysporus</name>
    <dbReference type="NCBI Taxonomy" id="436907"/>
    <lineage>
        <taxon>Eukaryota</taxon>
        <taxon>Fungi</taxon>
        <taxon>Dikarya</taxon>
        <taxon>Ascomycota</taxon>
        <taxon>Saccharomycotina</taxon>
        <taxon>Saccharomycetes</taxon>
        <taxon>Saccharomycetales</taxon>
        <taxon>Saccharomycetaceae</taxon>
        <taxon>Vanderwaltozyma</taxon>
    </lineage>
</organism>
<evidence type="ECO:0000313" key="8">
    <source>
        <dbReference type="Proteomes" id="UP000000267"/>
    </source>
</evidence>
<dbReference type="OMA" id="FWGWAAN"/>
<dbReference type="AlphaFoldDB" id="A7TNG4"/>
<accession>A7TNG4</accession>
<feature type="transmembrane region" description="Helical" evidence="5">
    <location>
        <begin position="149"/>
        <end position="169"/>
    </location>
</feature>
<protein>
    <recommendedName>
        <fullName evidence="6">Integral membrane bound transporter domain-containing protein</fullName>
    </recommendedName>
</protein>
<evidence type="ECO:0000256" key="3">
    <source>
        <dbReference type="ARBA" id="ARBA00022989"/>
    </source>
</evidence>
<dbReference type="Proteomes" id="UP000000267">
    <property type="component" value="Unassembled WGS sequence"/>
</dbReference>
<keyword evidence="8" id="KW-1185">Reference proteome</keyword>
<dbReference type="eggNOG" id="KOG4711">
    <property type="taxonomic scope" value="Eukaryota"/>
</dbReference>
<sequence length="1101" mass="127756">MVNLNENKVDHITDILRGSYSHTSFLSLRDSTRRRGYGSGKRPGLSSNSSNGSYTFLKLQNLSEDKKWETLEDFNLEELRDEFFDPIYTKPESSNEFTDDSEIESLISGKKKSINNNGYNILLFSELYQSFFLSPKQIWEDFYSYKVSIFKFFIAYFIAMVICVVHRSGNWIGHQYRYFLPLAVIIHHPVRTIGVQLEMTLFSILGGALGMGWSALAWYISTATKPVSNHQGGILFGSLVIALMFSTWSKSYFQRLLYFGKTFSIAVIFFHTVDTVTSKHDLRWKLYWDFGISYLFGLLLSLLICVVVSPHSGNQEIMENFVECIADTKCFLTSLINLEFFDDNDKKHSKQTQMVASLNVGLSEGYREFSNQFSISKFDSKNLSELRNLVTKVISPLRVLPIDNKLFDGENIENLYNNLKSADMKNSALNKSQIATNLASPTFSLSGAVTPSQSRDFIREPSITINEQVNLQILRNHFTSDAFMLLTEMILVLEDIIETLNIYQKRRLSSKDLDEIHNSLETAKKKLKRKIYRLDITYREFTMTSYFTKEMLMETHSVSIFLFLRGIRNASKHLLQVIDCCNKVGNDIRWRIVPMHYPLYRSLHRVPKQCSIDEGAGNVLNYFETKRDVDEIFEKLYNTYTSRHKYSKKMGDGVPYSVRAIDHEDFNLHTTTNKWRLTLWHFSTLLVGDEMKWSIKKVFVMVFLCLPAWLPESHGWYQQYQCWWCPMSFYLLSHRKYSGNWHTLMRRLSFCLIGIFWGWAANQARHFGSPYVICTFSGLLVIPIALNILAYKNTRSSFTTMMCFSVIVLETYSQGRDALNTASIWKHTWVTGLSFIIAVIISIPINWTVWSFKARSEVRKSMFSLLAHISQSYQSVTDRYLYRDVNDAPTDFTLALSHIREVRLGQHIEAIRALLEKSKAEPIFISNFNPKKYLQLINLCELLSERILEARISGTYFEVWKFDTDTDTTRALLSLRRDSVSSVIFVLYILSNCYRSKNKIPRYLPSTIMSRKKLYKFISKFDLSDDGKEFNNKYVSSANISLINSKLIPSEKLDTNTYEDFEKTHWSIIHRIAFERAFTDISELLQHVINLSKDILGEEPV</sequence>
<dbReference type="EMBL" id="DS480430">
    <property type="protein sequence ID" value="EDO16217.1"/>
    <property type="molecule type" value="Genomic_DNA"/>
</dbReference>
<evidence type="ECO:0000256" key="4">
    <source>
        <dbReference type="ARBA" id="ARBA00023136"/>
    </source>
</evidence>
<feature type="domain" description="Integral membrane bound transporter" evidence="6">
    <location>
        <begin position="716"/>
        <end position="840"/>
    </location>
</feature>
<dbReference type="InterPro" id="IPR049453">
    <property type="entry name" value="Memb_transporter_dom"/>
</dbReference>
<dbReference type="HOGENOM" id="CLU_004486_0_0_1"/>
<gene>
    <name evidence="7" type="ORF">Kpol_1014p37</name>
</gene>
<keyword evidence="2 5" id="KW-0812">Transmembrane</keyword>
<dbReference type="FunCoup" id="A7TNG4">
    <property type="interactions" value="18"/>
</dbReference>
<feature type="transmembrane region" description="Helical" evidence="5">
    <location>
        <begin position="232"/>
        <end position="249"/>
    </location>
</feature>
<dbReference type="STRING" id="436907.A7TNG4"/>
<proteinExistence type="predicted"/>
<evidence type="ECO:0000259" key="6">
    <source>
        <dbReference type="Pfam" id="PF13515"/>
    </source>
</evidence>
<dbReference type="InParanoid" id="A7TNG4"/>
<evidence type="ECO:0000313" key="7">
    <source>
        <dbReference type="EMBL" id="EDO16217.1"/>
    </source>
</evidence>